<keyword evidence="2" id="KW-0479">Metal-binding</keyword>
<proteinExistence type="predicted"/>
<dbReference type="SMART" id="SM00235">
    <property type="entry name" value="ZnMc"/>
    <property type="match status" value="1"/>
</dbReference>
<evidence type="ECO:0000256" key="3">
    <source>
        <dbReference type="ARBA" id="ARBA00022801"/>
    </source>
</evidence>
<reference evidence="9" key="1">
    <citation type="journal article" date="2019" name="Int. J. Syst. Evol. Microbiol.">
        <title>The Global Catalogue of Microorganisms (GCM) 10K type strain sequencing project: providing services to taxonomists for standard genome sequencing and annotation.</title>
        <authorList>
            <consortium name="The Broad Institute Genomics Platform"/>
            <consortium name="The Broad Institute Genome Sequencing Center for Infectious Disease"/>
            <person name="Wu L."/>
            <person name="Ma J."/>
        </authorList>
    </citation>
    <scope>NUCLEOTIDE SEQUENCE [LARGE SCALE GENOMIC DNA]</scope>
    <source>
        <strain evidence="9">JCM 11813</strain>
    </source>
</reference>
<dbReference type="Pfam" id="PF00413">
    <property type="entry name" value="Peptidase_M10"/>
    <property type="match status" value="1"/>
</dbReference>
<evidence type="ECO:0000256" key="2">
    <source>
        <dbReference type="ARBA" id="ARBA00022723"/>
    </source>
</evidence>
<organism evidence="8 9">
    <name type="scientific">Nocardioides aquiterrae</name>
    <dbReference type="NCBI Taxonomy" id="203799"/>
    <lineage>
        <taxon>Bacteria</taxon>
        <taxon>Bacillati</taxon>
        <taxon>Actinomycetota</taxon>
        <taxon>Actinomycetes</taxon>
        <taxon>Propionibacteriales</taxon>
        <taxon>Nocardioidaceae</taxon>
        <taxon>Nocardioides</taxon>
    </lineage>
</organism>
<evidence type="ECO:0000259" key="7">
    <source>
        <dbReference type="SMART" id="SM00235"/>
    </source>
</evidence>
<protein>
    <recommendedName>
        <fullName evidence="7">Peptidase metallopeptidase domain-containing protein</fullName>
    </recommendedName>
</protein>
<dbReference type="InterPro" id="IPR001818">
    <property type="entry name" value="Pept_M10_metallopeptidase"/>
</dbReference>
<keyword evidence="1" id="KW-0645">Protease</keyword>
<dbReference type="Gene3D" id="3.40.390.10">
    <property type="entry name" value="Collagenase (Catalytic Domain)"/>
    <property type="match status" value="1"/>
</dbReference>
<evidence type="ECO:0000313" key="9">
    <source>
        <dbReference type="Proteomes" id="UP001499979"/>
    </source>
</evidence>
<comment type="caution">
    <text evidence="8">The sequence shown here is derived from an EMBL/GenBank/DDBJ whole genome shotgun (WGS) entry which is preliminary data.</text>
</comment>
<feature type="domain" description="Peptidase metallopeptidase" evidence="7">
    <location>
        <begin position="146"/>
        <end position="320"/>
    </location>
</feature>
<feature type="chain" id="PRO_5045666548" description="Peptidase metallopeptidase domain-containing protein" evidence="6">
    <location>
        <begin position="29"/>
        <end position="326"/>
    </location>
</feature>
<name>A0ABP4F0Y9_9ACTN</name>
<evidence type="ECO:0000256" key="5">
    <source>
        <dbReference type="SAM" id="MobiDB-lite"/>
    </source>
</evidence>
<dbReference type="Proteomes" id="UP001499979">
    <property type="component" value="Unassembled WGS sequence"/>
</dbReference>
<accession>A0ABP4F0Y9</accession>
<keyword evidence="6" id="KW-0732">Signal</keyword>
<dbReference type="SUPFAM" id="SSF55486">
    <property type="entry name" value="Metalloproteases ('zincins'), catalytic domain"/>
    <property type="match status" value="1"/>
</dbReference>
<evidence type="ECO:0000256" key="6">
    <source>
        <dbReference type="SAM" id="SignalP"/>
    </source>
</evidence>
<sequence>MVNRCGRLLAATFLVVATAAGTAAGAEAAPGPVPTVVTAVVSANDVPVRTEVTVSGTVTGSDLEPRDVELQFATDAGWRPMRTSTTDAAGAYQMRVPTDWYGDHVLRVVAPKTATADSGASPQQTVSVHPRYDPRGSSDAWSRFSPPARWDPCRTVEYRTNLRKAPRGSAKLVKRAFDQVHAATGIPFRAAGSTRKVPFTTGPDSSQHLAAGLVIAWATPRQVPGLRGSTAGLGGSTAQRVGDGPWRYVYGGVAVDATARLSGGFGKGKTIGALLLHEIAHAIGLDHTGASSQIMYPSLQSGYRGRYEAGDLTGLHALGAEQGCLS</sequence>
<feature type="signal peptide" evidence="6">
    <location>
        <begin position="1"/>
        <end position="28"/>
    </location>
</feature>
<gene>
    <name evidence="8" type="ORF">GCM10009606_19500</name>
</gene>
<feature type="region of interest" description="Disordered" evidence="5">
    <location>
        <begin position="113"/>
        <end position="143"/>
    </location>
</feature>
<evidence type="ECO:0000256" key="1">
    <source>
        <dbReference type="ARBA" id="ARBA00022670"/>
    </source>
</evidence>
<evidence type="ECO:0000313" key="8">
    <source>
        <dbReference type="EMBL" id="GAA1139982.1"/>
    </source>
</evidence>
<keyword evidence="3" id="KW-0378">Hydrolase</keyword>
<keyword evidence="9" id="KW-1185">Reference proteome</keyword>
<dbReference type="RefSeq" id="WP_343907312.1">
    <property type="nucleotide sequence ID" value="NZ_BAAAJE010000006.1"/>
</dbReference>
<feature type="compositionally biased region" description="Polar residues" evidence="5">
    <location>
        <begin position="115"/>
        <end position="127"/>
    </location>
</feature>
<dbReference type="EMBL" id="BAAAJE010000006">
    <property type="protein sequence ID" value="GAA1139982.1"/>
    <property type="molecule type" value="Genomic_DNA"/>
</dbReference>
<dbReference type="InterPro" id="IPR006026">
    <property type="entry name" value="Peptidase_Metallo"/>
</dbReference>
<evidence type="ECO:0000256" key="4">
    <source>
        <dbReference type="ARBA" id="ARBA00022833"/>
    </source>
</evidence>
<keyword evidence="4" id="KW-0862">Zinc</keyword>
<dbReference type="InterPro" id="IPR024079">
    <property type="entry name" value="MetalloPept_cat_dom_sf"/>
</dbReference>